<dbReference type="Gene3D" id="1.10.287.1490">
    <property type="match status" value="1"/>
</dbReference>
<feature type="compositionally biased region" description="Basic and acidic residues" evidence="1">
    <location>
        <begin position="141"/>
        <end position="158"/>
    </location>
</feature>
<evidence type="ECO:0000256" key="1">
    <source>
        <dbReference type="SAM" id="MobiDB-lite"/>
    </source>
</evidence>
<feature type="region of interest" description="Disordered" evidence="1">
    <location>
        <begin position="1"/>
        <end position="37"/>
    </location>
</feature>
<organism evidence="2 3">
    <name type="scientific">Viridothelium virens</name>
    <name type="common">Speckled blister lichen</name>
    <name type="synonym">Trypethelium virens</name>
    <dbReference type="NCBI Taxonomy" id="1048519"/>
    <lineage>
        <taxon>Eukaryota</taxon>
        <taxon>Fungi</taxon>
        <taxon>Dikarya</taxon>
        <taxon>Ascomycota</taxon>
        <taxon>Pezizomycotina</taxon>
        <taxon>Dothideomycetes</taxon>
        <taxon>Dothideomycetes incertae sedis</taxon>
        <taxon>Trypetheliales</taxon>
        <taxon>Trypetheliaceae</taxon>
        <taxon>Viridothelium</taxon>
    </lineage>
</organism>
<sequence length="580" mass="62605">MTAPSDYKPQPLESTTVTQFSTPHEQQHRPFMDQPQLGNTRSIISPSIGQCSGCSGLHTIVGDIVSELSSLDGVPPPSNHVHQVLQNGLPHALDWVLKAIRGASSSMKDLSQRQRQSIAEAQTSKPSSPTTELKDATIATSEREKRRAEDYGDEYQRSLKKPREISSLEGFRLSKLTTGMEAERQRNHQAFPVPPSHSPPRAGSSPGSGFLPPPSPLQASYSARMLPSPSSLNFPTAPPTLPSNSSPAASYDRSAHIAHLQDLQRQISIKTLAYETLRREYDSLIENLNRQRTKCATLEKKFEVSDTEINSLTDEKERLQAQVGELEMQVEDLQQKREDERREHDAHHAQYLKILENASLLQEQNAGEKRQWMRERDELEHRLRTLTATAAGSEPSLPPPPQPQPSRRSSSTSPHRRLRGVDDVENDSDDGDVNVGDQGVVAVGSEDVSAAPVVADASDAPDTAGDARPGSASATMPEAAAAAAARPSALASRSVGTLRAEIVRLAERVRSLEAALTVVRASADVMMQHGRLVRDKTNAILGTIAIQPVPKSPGGEPLPAGSDSAVAAAGAAPSSEPPVT</sequence>
<gene>
    <name evidence="2" type="ORF">EV356DRAFT_181665</name>
</gene>
<reference evidence="2" key="1">
    <citation type="journal article" date="2020" name="Stud. Mycol.">
        <title>101 Dothideomycetes genomes: a test case for predicting lifestyles and emergence of pathogens.</title>
        <authorList>
            <person name="Haridas S."/>
            <person name="Albert R."/>
            <person name="Binder M."/>
            <person name="Bloem J."/>
            <person name="Labutti K."/>
            <person name="Salamov A."/>
            <person name="Andreopoulos B."/>
            <person name="Baker S."/>
            <person name="Barry K."/>
            <person name="Bills G."/>
            <person name="Bluhm B."/>
            <person name="Cannon C."/>
            <person name="Castanera R."/>
            <person name="Culley D."/>
            <person name="Daum C."/>
            <person name="Ezra D."/>
            <person name="Gonzalez J."/>
            <person name="Henrissat B."/>
            <person name="Kuo A."/>
            <person name="Liang C."/>
            <person name="Lipzen A."/>
            <person name="Lutzoni F."/>
            <person name="Magnuson J."/>
            <person name="Mondo S."/>
            <person name="Nolan M."/>
            <person name="Ohm R."/>
            <person name="Pangilinan J."/>
            <person name="Park H.-J."/>
            <person name="Ramirez L."/>
            <person name="Alfaro M."/>
            <person name="Sun H."/>
            <person name="Tritt A."/>
            <person name="Yoshinaga Y."/>
            <person name="Zwiers L.-H."/>
            <person name="Turgeon B."/>
            <person name="Goodwin S."/>
            <person name="Spatafora J."/>
            <person name="Crous P."/>
            <person name="Grigoriev I."/>
        </authorList>
    </citation>
    <scope>NUCLEOTIDE SEQUENCE</scope>
    <source>
        <strain evidence="2">Tuck. ex Michener</strain>
    </source>
</reference>
<feature type="region of interest" description="Disordered" evidence="1">
    <location>
        <begin position="548"/>
        <end position="580"/>
    </location>
</feature>
<dbReference type="AlphaFoldDB" id="A0A6A6H7Y9"/>
<feature type="region of interest" description="Disordered" evidence="1">
    <location>
        <begin position="388"/>
        <end position="479"/>
    </location>
</feature>
<feature type="compositionally biased region" description="Acidic residues" evidence="1">
    <location>
        <begin position="423"/>
        <end position="432"/>
    </location>
</feature>
<name>A0A6A6H7Y9_VIRVR</name>
<keyword evidence="3" id="KW-1185">Reference proteome</keyword>
<feature type="compositionally biased region" description="Low complexity" evidence="1">
    <location>
        <begin position="433"/>
        <end position="462"/>
    </location>
</feature>
<proteinExistence type="predicted"/>
<feature type="compositionally biased region" description="Low complexity" evidence="1">
    <location>
        <begin position="199"/>
        <end position="210"/>
    </location>
</feature>
<accession>A0A6A6H7Y9</accession>
<evidence type="ECO:0000313" key="2">
    <source>
        <dbReference type="EMBL" id="KAF2234145.1"/>
    </source>
</evidence>
<feature type="compositionally biased region" description="Polar residues" evidence="1">
    <location>
        <begin position="107"/>
        <end position="131"/>
    </location>
</feature>
<dbReference type="EMBL" id="ML991801">
    <property type="protein sequence ID" value="KAF2234145.1"/>
    <property type="molecule type" value="Genomic_DNA"/>
</dbReference>
<protein>
    <submittedName>
        <fullName evidence="2">Uncharacterized protein</fullName>
    </submittedName>
</protein>
<feature type="region of interest" description="Disordered" evidence="1">
    <location>
        <begin position="180"/>
        <end position="252"/>
    </location>
</feature>
<evidence type="ECO:0000313" key="3">
    <source>
        <dbReference type="Proteomes" id="UP000800092"/>
    </source>
</evidence>
<feature type="region of interest" description="Disordered" evidence="1">
    <location>
        <begin position="107"/>
        <end position="158"/>
    </location>
</feature>
<dbReference type="OrthoDB" id="5427204at2759"/>
<feature type="compositionally biased region" description="Polar residues" evidence="1">
    <location>
        <begin position="12"/>
        <end position="24"/>
    </location>
</feature>
<dbReference type="Proteomes" id="UP000800092">
    <property type="component" value="Unassembled WGS sequence"/>
</dbReference>
<feature type="compositionally biased region" description="Low complexity" evidence="1">
    <location>
        <begin position="559"/>
        <end position="574"/>
    </location>
</feature>